<dbReference type="PROSITE" id="PS51585">
    <property type="entry name" value="SAM_MT_TPMT"/>
    <property type="match status" value="1"/>
</dbReference>
<reference evidence="4" key="1">
    <citation type="submission" date="2017-10" db="EMBL/GenBank/DDBJ databases">
        <title>Whole genome sequencing of members of genus Pseudoxanthomonas.</title>
        <authorList>
            <person name="Kumar S."/>
            <person name="Bansal K."/>
            <person name="Kaur A."/>
            <person name="Patil P."/>
            <person name="Sharma S."/>
            <person name="Patil P.B."/>
        </authorList>
    </citation>
    <scope>NUCLEOTIDE SEQUENCE</scope>
    <source>
        <strain evidence="4">DSM 22914</strain>
    </source>
</reference>
<dbReference type="GO" id="GO:0032259">
    <property type="term" value="P:methylation"/>
    <property type="evidence" value="ECO:0007669"/>
    <property type="project" value="UniProtKB-KW"/>
</dbReference>
<dbReference type="SUPFAM" id="SSF53335">
    <property type="entry name" value="S-adenosyl-L-methionine-dependent methyltransferases"/>
    <property type="match status" value="1"/>
</dbReference>
<dbReference type="InterPro" id="IPR029063">
    <property type="entry name" value="SAM-dependent_MTases_sf"/>
</dbReference>
<keyword evidence="5" id="KW-1185">Reference proteome</keyword>
<evidence type="ECO:0000313" key="5">
    <source>
        <dbReference type="Proteomes" id="UP000717981"/>
    </source>
</evidence>
<keyword evidence="1" id="KW-0489">Methyltransferase</keyword>
<evidence type="ECO:0008006" key="6">
    <source>
        <dbReference type="Google" id="ProtNLM"/>
    </source>
</evidence>
<evidence type="ECO:0000256" key="3">
    <source>
        <dbReference type="ARBA" id="ARBA00022691"/>
    </source>
</evidence>
<protein>
    <recommendedName>
        <fullName evidence="6">Thiopurine S-methyltransferase</fullName>
    </recommendedName>
</protein>
<dbReference type="EMBL" id="PDWK01000092">
    <property type="protein sequence ID" value="KAF1685217.1"/>
    <property type="molecule type" value="Genomic_DNA"/>
</dbReference>
<dbReference type="GO" id="GO:0008119">
    <property type="term" value="F:thiopurine S-methyltransferase activity"/>
    <property type="evidence" value="ECO:0007669"/>
    <property type="project" value="TreeGrafter"/>
</dbReference>
<evidence type="ECO:0000256" key="1">
    <source>
        <dbReference type="ARBA" id="ARBA00022603"/>
    </source>
</evidence>
<name>A0A921NYT0_9GAMM</name>
<evidence type="ECO:0000313" key="4">
    <source>
        <dbReference type="EMBL" id="KAF1685217.1"/>
    </source>
</evidence>
<keyword evidence="3" id="KW-0949">S-adenosyl-L-methionine</keyword>
<dbReference type="PANTHER" id="PTHR10259:SF11">
    <property type="entry name" value="THIOPURINE S-METHYLTRANSFERASE"/>
    <property type="match status" value="1"/>
</dbReference>
<dbReference type="PANTHER" id="PTHR10259">
    <property type="entry name" value="THIOPURINE S-METHYLTRANSFERASE"/>
    <property type="match status" value="1"/>
</dbReference>
<comment type="caution">
    <text evidence="4">The sequence shown here is derived from an EMBL/GenBank/DDBJ whole genome shotgun (WGS) entry which is preliminary data.</text>
</comment>
<dbReference type="AlphaFoldDB" id="A0A921NYT0"/>
<evidence type="ECO:0000256" key="2">
    <source>
        <dbReference type="ARBA" id="ARBA00022679"/>
    </source>
</evidence>
<dbReference type="Gene3D" id="3.40.50.150">
    <property type="entry name" value="Vaccinia Virus protein VP39"/>
    <property type="match status" value="1"/>
</dbReference>
<accession>A0A921NYT0</accession>
<organism evidence="4 5">
    <name type="scientific">Pseudoxanthomonas taiwanensis</name>
    <dbReference type="NCBI Taxonomy" id="176598"/>
    <lineage>
        <taxon>Bacteria</taxon>
        <taxon>Pseudomonadati</taxon>
        <taxon>Pseudomonadota</taxon>
        <taxon>Gammaproteobacteria</taxon>
        <taxon>Lysobacterales</taxon>
        <taxon>Lysobacteraceae</taxon>
        <taxon>Pseudoxanthomonas</taxon>
    </lineage>
</organism>
<sequence>MFQSAGRACGALEQREIRAADRVGGFAGSNFNRLLGDATLAAMRGVYDRAALIALPPALRRRYARGVYGRLPPGCRGLLITLEYPQAEKQGPPFSVPEDEVHALFDGEWDVALLERRDILAREPGFRAEGVTALSTAVYRLRRR</sequence>
<proteinExistence type="predicted"/>
<gene>
    <name evidence="4" type="ORF">CR938_13130</name>
</gene>
<keyword evidence="2" id="KW-0808">Transferase</keyword>
<dbReference type="Proteomes" id="UP000717981">
    <property type="component" value="Unassembled WGS sequence"/>
</dbReference>
<dbReference type="Pfam" id="PF05724">
    <property type="entry name" value="TPMT"/>
    <property type="match status" value="1"/>
</dbReference>
<dbReference type="InterPro" id="IPR008854">
    <property type="entry name" value="TPMT"/>
</dbReference>